<proteinExistence type="predicted"/>
<comment type="caution">
    <text evidence="1">The sequence shown here is derived from an EMBL/GenBank/DDBJ whole genome shotgun (WGS) entry which is preliminary data.</text>
</comment>
<protein>
    <submittedName>
        <fullName evidence="1">Uncharacterized protein</fullName>
    </submittedName>
</protein>
<dbReference type="AlphaFoldDB" id="A0A1J8Q2S6"/>
<organism evidence="1 2">
    <name type="scientific">Rhizopogon vesiculosus</name>
    <dbReference type="NCBI Taxonomy" id="180088"/>
    <lineage>
        <taxon>Eukaryota</taxon>
        <taxon>Fungi</taxon>
        <taxon>Dikarya</taxon>
        <taxon>Basidiomycota</taxon>
        <taxon>Agaricomycotina</taxon>
        <taxon>Agaricomycetes</taxon>
        <taxon>Agaricomycetidae</taxon>
        <taxon>Boletales</taxon>
        <taxon>Suillineae</taxon>
        <taxon>Rhizopogonaceae</taxon>
        <taxon>Rhizopogon</taxon>
    </lineage>
</organism>
<sequence>MRRSPSFFILVEGWWTCRREYRPERQNASYTCAQLVSRQLSRLLSNVLLVHFRSAQTVTHI</sequence>
<dbReference type="EMBL" id="LVVM01006628">
    <property type="protein sequence ID" value="OJA07544.1"/>
    <property type="molecule type" value="Genomic_DNA"/>
</dbReference>
<reference evidence="1 2" key="1">
    <citation type="submission" date="2016-03" db="EMBL/GenBank/DDBJ databases">
        <title>Comparative genomics of the ectomycorrhizal sister species Rhizopogon vinicolor and Rhizopogon vesiculosus (Basidiomycota: Boletales) reveals a divergence of the mating type B locus.</title>
        <authorList>
            <person name="Mujic A.B."/>
            <person name="Kuo A."/>
            <person name="Tritt A."/>
            <person name="Lipzen A."/>
            <person name="Chen C."/>
            <person name="Johnson J."/>
            <person name="Sharma A."/>
            <person name="Barry K."/>
            <person name="Grigoriev I.V."/>
            <person name="Spatafora J.W."/>
        </authorList>
    </citation>
    <scope>NUCLEOTIDE SEQUENCE [LARGE SCALE GENOMIC DNA]</scope>
    <source>
        <strain evidence="1 2">AM-OR11-056</strain>
    </source>
</reference>
<accession>A0A1J8Q2S6</accession>
<evidence type="ECO:0000313" key="1">
    <source>
        <dbReference type="EMBL" id="OJA07544.1"/>
    </source>
</evidence>
<gene>
    <name evidence="1" type="ORF">AZE42_08516</name>
</gene>
<dbReference type="Proteomes" id="UP000183567">
    <property type="component" value="Unassembled WGS sequence"/>
</dbReference>
<evidence type="ECO:0000313" key="2">
    <source>
        <dbReference type="Proteomes" id="UP000183567"/>
    </source>
</evidence>
<keyword evidence="2" id="KW-1185">Reference proteome</keyword>
<name>A0A1J8Q2S6_9AGAM</name>